<name>A0AAX2DGR2_9PSED</name>
<reference evidence="1 2" key="1">
    <citation type="submission" date="2016-10" db="EMBL/GenBank/DDBJ databases">
        <authorList>
            <person name="Varghese N."/>
            <person name="Submissions S."/>
        </authorList>
    </citation>
    <scope>NUCLEOTIDE SEQUENCE [LARGE SCALE GENOMIC DNA]</scope>
    <source>
        <strain evidence="1 2">DSM 16733</strain>
    </source>
</reference>
<protein>
    <submittedName>
        <fullName evidence="1">Uncharacterized protein</fullName>
    </submittedName>
</protein>
<evidence type="ECO:0000313" key="2">
    <source>
        <dbReference type="Proteomes" id="UP000183772"/>
    </source>
</evidence>
<dbReference type="AlphaFoldDB" id="A0AAX2DGR2"/>
<proteinExistence type="predicted"/>
<organism evidence="1 2">
    <name type="scientific">Pseudomonas mediterranea</name>
    <dbReference type="NCBI Taxonomy" id="183795"/>
    <lineage>
        <taxon>Bacteria</taxon>
        <taxon>Pseudomonadati</taxon>
        <taxon>Pseudomonadota</taxon>
        <taxon>Gammaproteobacteria</taxon>
        <taxon>Pseudomonadales</taxon>
        <taxon>Pseudomonadaceae</taxon>
        <taxon>Pseudomonas</taxon>
    </lineage>
</organism>
<accession>A0AAX2DGR2</accession>
<evidence type="ECO:0000313" key="1">
    <source>
        <dbReference type="EMBL" id="SDU69767.1"/>
    </source>
</evidence>
<keyword evidence="2" id="KW-1185">Reference proteome</keyword>
<dbReference type="EMBL" id="LT629790">
    <property type="protein sequence ID" value="SDU69767.1"/>
    <property type="molecule type" value="Genomic_DNA"/>
</dbReference>
<dbReference type="GeneID" id="76214461"/>
<sequence length="369" mass="40459">MNLQEDVIAPGIMKSIVKLTGGQKGEPFILGNTAGEQVVVKFQEENPADALAGSHILAKAKVRTPKIRLLKPNELPILSAAVETLRDRFGPVVDAYMGAQRKFSHALVMDYVEGASTLKDLRKGALIEFLAVICDGEFQGELGKIIAADAFAGNFDRMYAIRKGDGVVGWYHEQNTLVAQKKPVAIDNGFSPHVFGQLAPWGQYVALAGFQVMSLASAHKKFAEMEAGALFDKFMASALSDHPEEQSNIDIARGRRSSFIDQVSRTATETIKQLLTRGQHWKEQFAVQGIGEQVLGKFSQRKKILRMLAAGIAPEIAVSNTGAPDGKGYRKFVLVSELGLTDIEAEQILQEPIAEYKKLMAEYRTRLNL</sequence>
<dbReference type="RefSeq" id="WP_047703793.1">
    <property type="nucleotide sequence ID" value="NZ_CAKKMJ010000016.1"/>
</dbReference>
<dbReference type="Proteomes" id="UP000183772">
    <property type="component" value="Chromosome I"/>
</dbReference>
<gene>
    <name evidence="1" type="ORF">SAMN05216476_4442</name>
</gene>